<proteinExistence type="predicted"/>
<evidence type="ECO:0000259" key="1">
    <source>
        <dbReference type="PROSITE" id="PS50828"/>
    </source>
</evidence>
<dbReference type="PROSITE" id="PS50828">
    <property type="entry name" value="SMR"/>
    <property type="match status" value="1"/>
</dbReference>
<dbReference type="InterPro" id="IPR002625">
    <property type="entry name" value="Smr_dom"/>
</dbReference>
<dbReference type="Pfam" id="PF01713">
    <property type="entry name" value="Smr"/>
    <property type="match status" value="1"/>
</dbReference>
<dbReference type="InterPro" id="IPR036063">
    <property type="entry name" value="Smr_dom_sf"/>
</dbReference>
<dbReference type="PANTHER" id="PTHR35562:SF2">
    <property type="entry name" value="DNA ENDONUCLEASE SMRA-RELATED"/>
    <property type="match status" value="1"/>
</dbReference>
<dbReference type="AlphaFoldDB" id="A0A6H1Q2L1"/>
<dbReference type="SMART" id="SM00463">
    <property type="entry name" value="SMR"/>
    <property type="match status" value="1"/>
</dbReference>
<dbReference type="EMBL" id="CP038852">
    <property type="protein sequence ID" value="QIZ21064.1"/>
    <property type="molecule type" value="Genomic_DNA"/>
</dbReference>
<name>A0A6H1Q2L1_9PROT</name>
<dbReference type="SUPFAM" id="SSF160443">
    <property type="entry name" value="SMR domain-like"/>
    <property type="match status" value="1"/>
</dbReference>
<protein>
    <submittedName>
        <fullName evidence="2">DNA mismatch repair protein MutS</fullName>
    </submittedName>
</protein>
<dbReference type="RefSeq" id="WP_168606932.1">
    <property type="nucleotide sequence ID" value="NZ_CP038852.1"/>
</dbReference>
<evidence type="ECO:0000313" key="2">
    <source>
        <dbReference type="EMBL" id="QIZ21064.1"/>
    </source>
</evidence>
<dbReference type="Gene3D" id="3.30.1370.110">
    <property type="match status" value="1"/>
</dbReference>
<accession>A0A6H1Q2L1</accession>
<dbReference type="Proteomes" id="UP000501094">
    <property type="component" value="Chromosome"/>
</dbReference>
<dbReference type="KEGG" id="peg:E5R92_04625"/>
<reference evidence="2 3" key="1">
    <citation type="journal article" date="2020" name="Nat. Microbiol.">
        <title>Lysogenic host-virus interactions in SAR11 marine bacteria.</title>
        <authorList>
            <person name="Morris R.M."/>
            <person name="Cain K.R."/>
            <person name="Hvorecny K.L."/>
            <person name="Kollman J.M."/>
        </authorList>
    </citation>
    <scope>NUCLEOTIDE SEQUENCE [LARGE SCALE GENOMIC DNA]</scope>
    <source>
        <strain evidence="2 3">NP1</strain>
    </source>
</reference>
<dbReference type="PANTHER" id="PTHR35562">
    <property type="entry name" value="DNA ENDONUCLEASE SMRA-RELATED"/>
    <property type="match status" value="1"/>
</dbReference>
<organism evidence="2 3">
    <name type="scientific">Candidatus Pelagibacter giovannonii</name>
    <dbReference type="NCBI Taxonomy" id="2563896"/>
    <lineage>
        <taxon>Bacteria</taxon>
        <taxon>Pseudomonadati</taxon>
        <taxon>Pseudomonadota</taxon>
        <taxon>Alphaproteobacteria</taxon>
        <taxon>Candidatus Pelagibacterales</taxon>
        <taxon>Candidatus Pelagibacteraceae</taxon>
        <taxon>Candidatus Pelagibacter</taxon>
    </lineage>
</organism>
<sequence length="173" mass="20408">MIKKITDKDKEDWENFLNNKKKNLNKNSLKKEDINNPDKDKQDWENFLNINEKIPNKDYVYKKNIRYEKIKKIDLHGYTIEEANKAVEQFIQKCFDEGVTKIIIITGKGLRSKNVENPYLSKDLSILKYSVPEFIENNKSLTQFIIETTDAKIEDGGSGAFYIYLKNKNKFKE</sequence>
<keyword evidence="3" id="KW-1185">Reference proteome</keyword>
<feature type="domain" description="Smr" evidence="1">
    <location>
        <begin position="73"/>
        <end position="166"/>
    </location>
</feature>
<evidence type="ECO:0000313" key="3">
    <source>
        <dbReference type="Proteomes" id="UP000501094"/>
    </source>
</evidence>
<gene>
    <name evidence="2" type="ORF">E5R92_04625</name>
</gene>